<organism evidence="6 7">
    <name type="scientific">Nocardioides taihuensis</name>
    <dbReference type="NCBI Taxonomy" id="1835606"/>
    <lineage>
        <taxon>Bacteria</taxon>
        <taxon>Bacillati</taxon>
        <taxon>Actinomycetota</taxon>
        <taxon>Actinomycetes</taxon>
        <taxon>Propionibacteriales</taxon>
        <taxon>Nocardioidaceae</taxon>
        <taxon>Nocardioides</taxon>
    </lineage>
</organism>
<evidence type="ECO:0000256" key="1">
    <source>
        <dbReference type="ARBA" id="ARBA00009437"/>
    </source>
</evidence>
<evidence type="ECO:0000313" key="6">
    <source>
        <dbReference type="EMBL" id="MFC5178640.1"/>
    </source>
</evidence>
<gene>
    <name evidence="6" type="ORF">ACFPGP_18315</name>
</gene>
<evidence type="ECO:0000256" key="2">
    <source>
        <dbReference type="ARBA" id="ARBA00023015"/>
    </source>
</evidence>
<evidence type="ECO:0000259" key="5">
    <source>
        <dbReference type="PROSITE" id="PS50931"/>
    </source>
</evidence>
<dbReference type="Pfam" id="PF00126">
    <property type="entry name" value="HTH_1"/>
    <property type="match status" value="1"/>
</dbReference>
<dbReference type="InterPro" id="IPR005119">
    <property type="entry name" value="LysR_subst-bd"/>
</dbReference>
<proteinExistence type="inferred from homology"/>
<dbReference type="PANTHER" id="PTHR30419:SF28">
    <property type="entry name" value="HTH-TYPE TRANSCRIPTIONAL REGULATOR BSDA"/>
    <property type="match status" value="1"/>
</dbReference>
<dbReference type="SUPFAM" id="SSF46785">
    <property type="entry name" value="Winged helix' DNA-binding domain"/>
    <property type="match status" value="1"/>
</dbReference>
<dbReference type="Gene3D" id="1.10.10.10">
    <property type="entry name" value="Winged helix-like DNA-binding domain superfamily/Winged helix DNA-binding domain"/>
    <property type="match status" value="1"/>
</dbReference>
<name>A0ABW0BMN3_9ACTN</name>
<dbReference type="RefSeq" id="WP_378592312.1">
    <property type="nucleotide sequence ID" value="NZ_JBHSKD010000027.1"/>
</dbReference>
<dbReference type="PRINTS" id="PR00039">
    <property type="entry name" value="HTHLYSR"/>
</dbReference>
<evidence type="ECO:0000256" key="4">
    <source>
        <dbReference type="ARBA" id="ARBA00023163"/>
    </source>
</evidence>
<feature type="domain" description="HTH lysR-type" evidence="5">
    <location>
        <begin position="1"/>
        <end position="58"/>
    </location>
</feature>
<dbReference type="InterPro" id="IPR050950">
    <property type="entry name" value="HTH-type_LysR_regulators"/>
</dbReference>
<dbReference type="Gene3D" id="3.40.190.10">
    <property type="entry name" value="Periplasmic binding protein-like II"/>
    <property type="match status" value="2"/>
</dbReference>
<evidence type="ECO:0000256" key="3">
    <source>
        <dbReference type="ARBA" id="ARBA00023125"/>
    </source>
</evidence>
<dbReference type="EMBL" id="JBHSKD010000027">
    <property type="protein sequence ID" value="MFC5178640.1"/>
    <property type="molecule type" value="Genomic_DNA"/>
</dbReference>
<protein>
    <submittedName>
        <fullName evidence="6">LysR family transcriptional regulator</fullName>
    </submittedName>
</protein>
<keyword evidence="2" id="KW-0805">Transcription regulation</keyword>
<keyword evidence="4" id="KW-0804">Transcription</keyword>
<dbReference type="Proteomes" id="UP001596087">
    <property type="component" value="Unassembled WGS sequence"/>
</dbReference>
<sequence length="296" mass="32271">MDTEAMRWFQQVVDGVTVTEVAETWQVSQPGVSRALARLEREVGAPLLHRSGRVLRPTHAGTVFKRHLDAALHAVDDGLAAVSELVDPRTGTVSLAFQLSLGVSLVPGLIDRFLAQYPRVRFQLVPSQDALGSSMVAGGRIDLELTARRPRNPAVHWERLLSQPLYLALPPDHPAARRSSMSLADVAEETFVMLGPTWELRALCDDLCARAGFSPRVGFEVDDLTVVRGFVAAGLGVGIIPALPVEADLLSPARERLVRLDDDGAHRDVGVAWSQERRLLPSAALFREHVLATAPR</sequence>
<keyword evidence="7" id="KW-1185">Reference proteome</keyword>
<dbReference type="PROSITE" id="PS50931">
    <property type="entry name" value="HTH_LYSR"/>
    <property type="match status" value="1"/>
</dbReference>
<dbReference type="Pfam" id="PF03466">
    <property type="entry name" value="LysR_substrate"/>
    <property type="match status" value="1"/>
</dbReference>
<dbReference type="InterPro" id="IPR000847">
    <property type="entry name" value="LysR_HTH_N"/>
</dbReference>
<dbReference type="CDD" id="cd08434">
    <property type="entry name" value="PBP2_GltC_like"/>
    <property type="match status" value="1"/>
</dbReference>
<dbReference type="InterPro" id="IPR036388">
    <property type="entry name" value="WH-like_DNA-bd_sf"/>
</dbReference>
<reference evidence="7" key="1">
    <citation type="journal article" date="2019" name="Int. J. Syst. Evol. Microbiol.">
        <title>The Global Catalogue of Microorganisms (GCM) 10K type strain sequencing project: providing services to taxonomists for standard genome sequencing and annotation.</title>
        <authorList>
            <consortium name="The Broad Institute Genomics Platform"/>
            <consortium name="The Broad Institute Genome Sequencing Center for Infectious Disease"/>
            <person name="Wu L."/>
            <person name="Ma J."/>
        </authorList>
    </citation>
    <scope>NUCLEOTIDE SEQUENCE [LARGE SCALE GENOMIC DNA]</scope>
    <source>
        <strain evidence="7">DFY41</strain>
    </source>
</reference>
<comment type="caution">
    <text evidence="6">The sequence shown here is derived from an EMBL/GenBank/DDBJ whole genome shotgun (WGS) entry which is preliminary data.</text>
</comment>
<dbReference type="PANTHER" id="PTHR30419">
    <property type="entry name" value="HTH-TYPE TRANSCRIPTIONAL REGULATOR YBHD"/>
    <property type="match status" value="1"/>
</dbReference>
<keyword evidence="3" id="KW-0238">DNA-binding</keyword>
<comment type="similarity">
    <text evidence="1">Belongs to the LysR transcriptional regulatory family.</text>
</comment>
<dbReference type="InterPro" id="IPR036390">
    <property type="entry name" value="WH_DNA-bd_sf"/>
</dbReference>
<accession>A0ABW0BMN3</accession>
<evidence type="ECO:0000313" key="7">
    <source>
        <dbReference type="Proteomes" id="UP001596087"/>
    </source>
</evidence>
<dbReference type="SUPFAM" id="SSF53850">
    <property type="entry name" value="Periplasmic binding protein-like II"/>
    <property type="match status" value="1"/>
</dbReference>